<reference evidence="3" key="1">
    <citation type="submission" date="2022-09" db="EMBL/GenBank/DDBJ databases">
        <title>Fusarium specimens isolated from Avocado Roots.</title>
        <authorList>
            <person name="Stajich J."/>
            <person name="Roper C."/>
            <person name="Heimlech-Rivalta G."/>
        </authorList>
    </citation>
    <scope>NUCLEOTIDE SEQUENCE</scope>
    <source>
        <strain evidence="3">CF00136</strain>
    </source>
</reference>
<evidence type="ECO:0000313" key="4">
    <source>
        <dbReference type="Proteomes" id="UP001152049"/>
    </source>
</evidence>
<protein>
    <recommendedName>
        <fullName evidence="2">Dienelactone hydrolase domain-containing protein</fullName>
    </recommendedName>
</protein>
<dbReference type="OrthoDB" id="17560at2759"/>
<gene>
    <name evidence="3" type="ORF">NW762_011682</name>
</gene>
<dbReference type="InterPro" id="IPR029058">
    <property type="entry name" value="AB_hydrolase_fold"/>
</dbReference>
<dbReference type="AlphaFoldDB" id="A0A9W8RS42"/>
<dbReference type="PANTHER" id="PTHR17630:SF105">
    <property type="entry name" value="DIENELACTONE HYDROLASE FAMILY PROTEIN (AFU_ORTHOLOGUE AFUA_4G08790)"/>
    <property type="match status" value="1"/>
</dbReference>
<keyword evidence="4" id="KW-1185">Reference proteome</keyword>
<feature type="domain" description="Dienelactone hydrolase" evidence="2">
    <location>
        <begin position="56"/>
        <end position="185"/>
    </location>
</feature>
<keyword evidence="1" id="KW-0812">Transmembrane</keyword>
<organism evidence="3 4">
    <name type="scientific">Fusarium torreyae</name>
    <dbReference type="NCBI Taxonomy" id="1237075"/>
    <lineage>
        <taxon>Eukaryota</taxon>
        <taxon>Fungi</taxon>
        <taxon>Dikarya</taxon>
        <taxon>Ascomycota</taxon>
        <taxon>Pezizomycotina</taxon>
        <taxon>Sordariomycetes</taxon>
        <taxon>Hypocreomycetidae</taxon>
        <taxon>Hypocreales</taxon>
        <taxon>Nectriaceae</taxon>
        <taxon>Fusarium</taxon>
    </lineage>
</organism>
<dbReference type="Proteomes" id="UP001152049">
    <property type="component" value="Unassembled WGS sequence"/>
</dbReference>
<comment type="caution">
    <text evidence="3">The sequence shown here is derived from an EMBL/GenBank/DDBJ whole genome shotgun (WGS) entry which is preliminary data.</text>
</comment>
<feature type="transmembrane region" description="Helical" evidence="1">
    <location>
        <begin position="18"/>
        <end position="36"/>
    </location>
</feature>
<keyword evidence="1" id="KW-1133">Transmembrane helix</keyword>
<dbReference type="GO" id="GO:0016787">
    <property type="term" value="F:hydrolase activity"/>
    <property type="evidence" value="ECO:0007669"/>
    <property type="project" value="InterPro"/>
</dbReference>
<dbReference type="SUPFAM" id="SSF53474">
    <property type="entry name" value="alpha/beta-Hydrolases"/>
    <property type="match status" value="1"/>
</dbReference>
<keyword evidence="1" id="KW-0472">Membrane</keyword>
<sequence>MAEFGDASSIWDLIWKPWYAAQLVYGVAPFFMYNSFGRAWPRIRSFFEAVRLHEGPERRIGAAGFCWGGRPVMTLTHSDVNTANGMPLVDAVFTGHPSGLSLPGDAEKVTKHFSVAIGDKDQVTPMSQVNVMRSVWQGLEDVPTELVVYPGAGHGFCVRVNPANKNQFQQSEEAEEQALRWFGKYLG</sequence>
<name>A0A9W8RS42_9HYPO</name>
<dbReference type="InterPro" id="IPR002925">
    <property type="entry name" value="Dienelactn_hydro"/>
</dbReference>
<accession>A0A9W8RS42</accession>
<evidence type="ECO:0000259" key="2">
    <source>
        <dbReference type="Pfam" id="PF01738"/>
    </source>
</evidence>
<dbReference type="PANTHER" id="PTHR17630">
    <property type="entry name" value="DIENELACTONE HYDROLASE"/>
    <property type="match status" value="1"/>
</dbReference>
<dbReference type="EMBL" id="JAOQAZ010000029">
    <property type="protein sequence ID" value="KAJ4251032.1"/>
    <property type="molecule type" value="Genomic_DNA"/>
</dbReference>
<evidence type="ECO:0000313" key="3">
    <source>
        <dbReference type="EMBL" id="KAJ4251032.1"/>
    </source>
</evidence>
<proteinExistence type="predicted"/>
<evidence type="ECO:0000256" key="1">
    <source>
        <dbReference type="SAM" id="Phobius"/>
    </source>
</evidence>
<dbReference type="Gene3D" id="3.40.50.1820">
    <property type="entry name" value="alpha/beta hydrolase"/>
    <property type="match status" value="1"/>
</dbReference>
<dbReference type="Pfam" id="PF01738">
    <property type="entry name" value="DLH"/>
    <property type="match status" value="1"/>
</dbReference>